<keyword evidence="3" id="KW-0238">DNA-binding</keyword>
<dbReference type="InterPro" id="IPR047057">
    <property type="entry name" value="MerR_fam"/>
</dbReference>
<dbReference type="EMBL" id="QWET01000027">
    <property type="protein sequence ID" value="RIH63068.1"/>
    <property type="molecule type" value="Genomic_DNA"/>
</dbReference>
<dbReference type="Gene3D" id="1.10.1240.10">
    <property type="entry name" value="Methionine synthase domain"/>
    <property type="match status" value="1"/>
</dbReference>
<keyword evidence="2" id="KW-0805">Transcription regulation</keyword>
<dbReference type="SUPFAM" id="SSF46955">
    <property type="entry name" value="Putative DNA-binding domain"/>
    <property type="match status" value="1"/>
</dbReference>
<evidence type="ECO:0000313" key="6">
    <source>
        <dbReference type="EMBL" id="RIH63068.1"/>
    </source>
</evidence>
<evidence type="ECO:0000256" key="3">
    <source>
        <dbReference type="ARBA" id="ARBA00023125"/>
    </source>
</evidence>
<dbReference type="InterPro" id="IPR000551">
    <property type="entry name" value="MerR-type_HTH_dom"/>
</dbReference>
<accession>A0A399CVP0</accession>
<gene>
    <name evidence="6" type="ORF">D1164_21810</name>
</gene>
<keyword evidence="7" id="KW-1185">Reference proteome</keyword>
<protein>
    <submittedName>
        <fullName evidence="6">MerR family transcriptional regulator</fullName>
    </submittedName>
</protein>
<dbReference type="SUPFAM" id="SSF52242">
    <property type="entry name" value="Cobalamin (vitamin B12)-binding domain"/>
    <property type="match status" value="1"/>
</dbReference>
<feature type="domain" description="HTH merR-type" evidence="5">
    <location>
        <begin position="22"/>
        <end position="70"/>
    </location>
</feature>
<dbReference type="GO" id="GO:0031419">
    <property type="term" value="F:cobalamin binding"/>
    <property type="evidence" value="ECO:0007669"/>
    <property type="project" value="InterPro"/>
</dbReference>
<dbReference type="PROSITE" id="PS50937">
    <property type="entry name" value="HTH_MERR_2"/>
    <property type="match status" value="1"/>
</dbReference>
<keyword evidence="1" id="KW-0678">Repressor</keyword>
<keyword evidence="4" id="KW-0804">Transcription</keyword>
<reference evidence="6 7" key="1">
    <citation type="journal article" date="2015" name="Int. J. Syst. Evol. Microbiol.">
        <title>Mariniphaga sediminis sp. nov., isolated from coastal sediment.</title>
        <authorList>
            <person name="Wang F.Q."/>
            <person name="Shen Q.Y."/>
            <person name="Chen G.J."/>
            <person name="Du Z.J."/>
        </authorList>
    </citation>
    <scope>NUCLEOTIDE SEQUENCE [LARGE SCALE GENOMIC DNA]</scope>
    <source>
        <strain evidence="6 7">SY21</strain>
    </source>
</reference>
<dbReference type="GO" id="GO:0046872">
    <property type="term" value="F:metal ion binding"/>
    <property type="evidence" value="ECO:0007669"/>
    <property type="project" value="InterPro"/>
</dbReference>
<evidence type="ECO:0000256" key="4">
    <source>
        <dbReference type="ARBA" id="ARBA00023163"/>
    </source>
</evidence>
<dbReference type="GO" id="GO:0003677">
    <property type="term" value="F:DNA binding"/>
    <property type="evidence" value="ECO:0007669"/>
    <property type="project" value="UniProtKB-KW"/>
</dbReference>
<proteinExistence type="predicted"/>
<dbReference type="PANTHER" id="PTHR30204:SF69">
    <property type="entry name" value="MERR-FAMILY TRANSCRIPTIONAL REGULATOR"/>
    <property type="match status" value="1"/>
</dbReference>
<dbReference type="InterPro" id="IPR036594">
    <property type="entry name" value="Meth_synthase_dom"/>
</dbReference>
<comment type="caution">
    <text evidence="6">The sequence shown here is derived from an EMBL/GenBank/DDBJ whole genome shotgun (WGS) entry which is preliminary data.</text>
</comment>
<dbReference type="GO" id="GO:0003700">
    <property type="term" value="F:DNA-binding transcription factor activity"/>
    <property type="evidence" value="ECO:0007669"/>
    <property type="project" value="InterPro"/>
</dbReference>
<dbReference type="InterPro" id="IPR009061">
    <property type="entry name" value="DNA-bd_dom_put_sf"/>
</dbReference>
<organism evidence="6 7">
    <name type="scientific">Mariniphaga sediminis</name>
    <dbReference type="NCBI Taxonomy" id="1628158"/>
    <lineage>
        <taxon>Bacteria</taxon>
        <taxon>Pseudomonadati</taxon>
        <taxon>Bacteroidota</taxon>
        <taxon>Bacteroidia</taxon>
        <taxon>Marinilabiliales</taxon>
        <taxon>Prolixibacteraceae</taxon>
        <taxon>Mariniphaga</taxon>
    </lineage>
</organism>
<evidence type="ECO:0000256" key="2">
    <source>
        <dbReference type="ARBA" id="ARBA00023015"/>
    </source>
</evidence>
<evidence type="ECO:0000256" key="1">
    <source>
        <dbReference type="ARBA" id="ARBA00022491"/>
    </source>
</evidence>
<dbReference type="PANTHER" id="PTHR30204">
    <property type="entry name" value="REDOX-CYCLING DRUG-SENSING TRANSCRIPTIONAL ACTIVATOR SOXR"/>
    <property type="match status" value="1"/>
</dbReference>
<dbReference type="InterPro" id="IPR003759">
    <property type="entry name" value="Cbl-bd_cap"/>
</dbReference>
<evidence type="ECO:0000313" key="7">
    <source>
        <dbReference type="Proteomes" id="UP000266441"/>
    </source>
</evidence>
<dbReference type="Pfam" id="PF13411">
    <property type="entry name" value="MerR_1"/>
    <property type="match status" value="1"/>
</dbReference>
<name>A0A399CVP0_9BACT</name>
<dbReference type="Pfam" id="PF02607">
    <property type="entry name" value="B12-binding_2"/>
    <property type="match status" value="1"/>
</dbReference>
<dbReference type="AlphaFoldDB" id="A0A399CVP0"/>
<dbReference type="SMART" id="SM00422">
    <property type="entry name" value="HTH_MERR"/>
    <property type="match status" value="1"/>
</dbReference>
<sequence>MLHNQLFNKRENKDIRQMKNRGYSIKDLEVLSGVKAHTIRIWEKRYELLVPERTDTNIRYYSDDDLRRMLNVAMLVRHGYKISKVAKWDEERINQTVLELSKKKASESDFTDRLILSMVNFDNRSFYNLATEIIDSLGIENAVAKVFFEFFVRVGTYWQVGSVFPAQEHYVTNILRQKLIAEIDKLGVSGEKNATILFFLPENELHEMSLLFYSYLAQKMGYNVIYLGQFVPWDDLIKIQKKVNVDYVFTAFINSISKTELENYLESLKELYSKQKVFITGWQLQLHQPRLPRNVKVVKDYHEFKRFLR</sequence>
<dbReference type="Gene3D" id="1.10.1660.10">
    <property type="match status" value="1"/>
</dbReference>
<dbReference type="CDD" id="cd01104">
    <property type="entry name" value="HTH_MlrA-CarA"/>
    <property type="match status" value="1"/>
</dbReference>
<evidence type="ECO:0000259" key="5">
    <source>
        <dbReference type="PROSITE" id="PS50937"/>
    </source>
</evidence>
<dbReference type="Proteomes" id="UP000266441">
    <property type="component" value="Unassembled WGS sequence"/>
</dbReference>
<dbReference type="Gene3D" id="3.40.50.280">
    <property type="entry name" value="Cobalamin-binding domain"/>
    <property type="match status" value="1"/>
</dbReference>
<dbReference type="InterPro" id="IPR036724">
    <property type="entry name" value="Cobalamin-bd_sf"/>
</dbReference>